<reference evidence="1" key="2">
    <citation type="submission" date="2020-09" db="EMBL/GenBank/DDBJ databases">
        <authorList>
            <person name="Sun Q."/>
            <person name="Zhou Y."/>
        </authorList>
    </citation>
    <scope>NUCLEOTIDE SEQUENCE</scope>
    <source>
        <strain evidence="1">CGMCC 1.15330</strain>
    </source>
</reference>
<name>A0A916T502_9SPHN</name>
<evidence type="ECO:0000313" key="2">
    <source>
        <dbReference type="Proteomes" id="UP000623067"/>
    </source>
</evidence>
<organism evidence="1 2">
    <name type="scientific">Sphingomonas metalli</name>
    <dbReference type="NCBI Taxonomy" id="1779358"/>
    <lineage>
        <taxon>Bacteria</taxon>
        <taxon>Pseudomonadati</taxon>
        <taxon>Pseudomonadota</taxon>
        <taxon>Alphaproteobacteria</taxon>
        <taxon>Sphingomonadales</taxon>
        <taxon>Sphingomonadaceae</taxon>
        <taxon>Sphingomonas</taxon>
    </lineage>
</organism>
<proteinExistence type="predicted"/>
<comment type="caution">
    <text evidence="1">The sequence shown here is derived from an EMBL/GenBank/DDBJ whole genome shotgun (WGS) entry which is preliminary data.</text>
</comment>
<gene>
    <name evidence="1" type="ORF">GCM10011380_21640</name>
</gene>
<sequence>MRLVAEVRAGLDELLHGDDRSRHDVFSFRLSLWGADDAAAQKPCAPVYDAPHAGLRAAPLGECSRKRNHIIALDTWNTNGTYRVQQKHALSRTAIAMRIVP</sequence>
<dbReference type="AlphaFoldDB" id="A0A916T502"/>
<accession>A0A916T502</accession>
<evidence type="ECO:0000313" key="1">
    <source>
        <dbReference type="EMBL" id="GGB31908.1"/>
    </source>
</evidence>
<dbReference type="EMBL" id="BMIH01000003">
    <property type="protein sequence ID" value="GGB31908.1"/>
    <property type="molecule type" value="Genomic_DNA"/>
</dbReference>
<dbReference type="Proteomes" id="UP000623067">
    <property type="component" value="Unassembled WGS sequence"/>
</dbReference>
<protein>
    <submittedName>
        <fullName evidence="1">Uncharacterized protein</fullName>
    </submittedName>
</protein>
<keyword evidence="2" id="KW-1185">Reference proteome</keyword>
<reference evidence="1" key="1">
    <citation type="journal article" date="2014" name="Int. J. Syst. Evol. Microbiol.">
        <title>Complete genome sequence of Corynebacterium casei LMG S-19264T (=DSM 44701T), isolated from a smear-ripened cheese.</title>
        <authorList>
            <consortium name="US DOE Joint Genome Institute (JGI-PGF)"/>
            <person name="Walter F."/>
            <person name="Albersmeier A."/>
            <person name="Kalinowski J."/>
            <person name="Ruckert C."/>
        </authorList>
    </citation>
    <scope>NUCLEOTIDE SEQUENCE</scope>
    <source>
        <strain evidence="1">CGMCC 1.15330</strain>
    </source>
</reference>